<gene>
    <name evidence="8" type="ORF">QBC33DRAFT_603727</name>
</gene>
<dbReference type="Gene3D" id="3.30.560.10">
    <property type="entry name" value="Glucose Oxidase, domain 3"/>
    <property type="match status" value="1"/>
</dbReference>
<dbReference type="GO" id="GO:0044550">
    <property type="term" value="P:secondary metabolite biosynthetic process"/>
    <property type="evidence" value="ECO:0007669"/>
    <property type="project" value="TreeGrafter"/>
</dbReference>
<accession>A0AAJ0BPB1</accession>
<evidence type="ECO:0000313" key="8">
    <source>
        <dbReference type="EMBL" id="KAK1761836.1"/>
    </source>
</evidence>
<name>A0AAJ0BPB1_9PEZI</name>
<dbReference type="SUPFAM" id="SSF54373">
    <property type="entry name" value="FAD-linked reductases, C-terminal domain"/>
    <property type="match status" value="1"/>
</dbReference>
<feature type="domain" description="Glucose-methanol-choline oxidoreductase N-terminal" evidence="7">
    <location>
        <begin position="312"/>
        <end position="326"/>
    </location>
</feature>
<dbReference type="RefSeq" id="XP_060278049.1">
    <property type="nucleotide sequence ID" value="XM_060432206.1"/>
</dbReference>
<evidence type="ECO:0000256" key="5">
    <source>
        <dbReference type="SAM" id="SignalP"/>
    </source>
</evidence>
<evidence type="ECO:0000256" key="2">
    <source>
        <dbReference type="PIRSR" id="PIRSR000137-1"/>
    </source>
</evidence>
<reference evidence="8" key="1">
    <citation type="submission" date="2023-06" db="EMBL/GenBank/DDBJ databases">
        <title>Genome-scale phylogeny and comparative genomics of the fungal order Sordariales.</title>
        <authorList>
            <consortium name="Lawrence Berkeley National Laboratory"/>
            <person name="Hensen N."/>
            <person name="Bonometti L."/>
            <person name="Westerberg I."/>
            <person name="Brannstrom I.O."/>
            <person name="Guillou S."/>
            <person name="Cros-Aarteil S."/>
            <person name="Calhoun S."/>
            <person name="Haridas S."/>
            <person name="Kuo A."/>
            <person name="Mondo S."/>
            <person name="Pangilinan J."/>
            <person name="Riley R."/>
            <person name="Labutti K."/>
            <person name="Andreopoulos B."/>
            <person name="Lipzen A."/>
            <person name="Chen C."/>
            <person name="Yanf M."/>
            <person name="Daum C."/>
            <person name="Ng V."/>
            <person name="Clum A."/>
            <person name="Steindorff A."/>
            <person name="Ohm R."/>
            <person name="Martin F."/>
            <person name="Silar P."/>
            <person name="Natvig D."/>
            <person name="Lalanne C."/>
            <person name="Gautier V."/>
            <person name="Ament-Velasquez S.L."/>
            <person name="Kruys A."/>
            <person name="Hutchinson M.I."/>
            <person name="Powell A.J."/>
            <person name="Barry K."/>
            <person name="Miller A.N."/>
            <person name="Grigoriev I.V."/>
            <person name="Debuchy R."/>
            <person name="Gladieux P."/>
            <person name="Thoren M.H."/>
            <person name="Johannesson H."/>
        </authorList>
    </citation>
    <scope>NUCLEOTIDE SEQUENCE</scope>
    <source>
        <strain evidence="8">8032-3</strain>
    </source>
</reference>
<dbReference type="PIRSF" id="PIRSF000137">
    <property type="entry name" value="Alcohol_oxidase"/>
    <property type="match status" value="1"/>
</dbReference>
<dbReference type="AlphaFoldDB" id="A0AAJ0BPB1"/>
<dbReference type="Proteomes" id="UP001244011">
    <property type="component" value="Unassembled WGS sequence"/>
</dbReference>
<dbReference type="SUPFAM" id="SSF51905">
    <property type="entry name" value="FAD/NAD(P)-binding domain"/>
    <property type="match status" value="1"/>
</dbReference>
<sequence length="645" mass="69442">MTLLNALVMSLAALASARPHASVKRQASQLSNSYDFVIAGGGTAGLTVADRLTEAFPNKTVLVVEYGEIEYAPGVFDPPQIIWGGSSAGAGSFVFQSLPNPDVKNGTASVLVGKTVGGSSAINGMFFDRPSRFDFEVWSEAGRPEFNSSEDKWDWDGIFPYYKKSVTFTEPDAAVVEKYGYTWDVSAFGGSTPIYSSFPPFLWADYSVLRDAWTEIGIRTQKECAGGDKAGLCWIPISEHPVTARRSHSGLGHYAAVNSTRPNYQILVKHQVTRLVYPDGLQSGPPLVEIRSLEDDELFNVTAKAEVIISAGAVHTPTILQRSGIGPASFLGTAGIPVVLDLPGVGSNFQDHSGPEISWNYTKPGNFSPLPSDMLNADFAADAAAGFDETPARGPYTLAMANSAIFVPLPNITVNYSTIVNSIRSMVADGSASSYLPPDYRSDPTMIAGYEHQLSVLADFFANPEAPSLESGWATGAAMRAIQLHPLSRGTVRLDLTDHLQQPILDYRTASNPVDFDVHLAHVKYLRRTLGTDAMQEYGTVELGPGASVQTDEDLFDYVKDKMVFSFMHPCCTAAMMPREKGGVVGPDLKVHGADGLRIVDISVLPLLPSSHLSATAYAVGEKAADIIIKHWSKANATHPNLSKK</sequence>
<feature type="signal peptide" evidence="5">
    <location>
        <begin position="1"/>
        <end position="17"/>
    </location>
</feature>
<dbReference type="Pfam" id="PF00732">
    <property type="entry name" value="GMC_oxred_N"/>
    <property type="match status" value="1"/>
</dbReference>
<proteinExistence type="inferred from homology"/>
<dbReference type="GeneID" id="85315393"/>
<dbReference type="PANTHER" id="PTHR11552">
    <property type="entry name" value="GLUCOSE-METHANOL-CHOLINE GMC OXIDOREDUCTASE"/>
    <property type="match status" value="1"/>
</dbReference>
<evidence type="ECO:0000259" key="6">
    <source>
        <dbReference type="PROSITE" id="PS00623"/>
    </source>
</evidence>
<feature type="chain" id="PRO_5042572854" evidence="5">
    <location>
        <begin position="18"/>
        <end position="645"/>
    </location>
</feature>
<dbReference type="PANTHER" id="PTHR11552:SF115">
    <property type="entry name" value="DEHYDROGENASE XPTC-RELATED"/>
    <property type="match status" value="1"/>
</dbReference>
<dbReference type="Gene3D" id="3.50.50.60">
    <property type="entry name" value="FAD/NAD(P)-binding domain"/>
    <property type="match status" value="1"/>
</dbReference>
<feature type="domain" description="Glucose-methanol-choline oxidoreductase N-terminal" evidence="6">
    <location>
        <begin position="113"/>
        <end position="136"/>
    </location>
</feature>
<keyword evidence="5" id="KW-0732">Signal</keyword>
<keyword evidence="4" id="KW-0285">Flavoprotein</keyword>
<feature type="active site" description="Proton donor" evidence="2">
    <location>
        <position position="569"/>
    </location>
</feature>
<keyword evidence="3 4" id="KW-0274">FAD</keyword>
<feature type="binding site" evidence="3">
    <location>
        <position position="272"/>
    </location>
    <ligand>
        <name>FAD</name>
        <dbReference type="ChEBI" id="CHEBI:57692"/>
    </ligand>
</feature>
<dbReference type="GO" id="GO:0016614">
    <property type="term" value="F:oxidoreductase activity, acting on CH-OH group of donors"/>
    <property type="evidence" value="ECO:0007669"/>
    <property type="project" value="InterPro"/>
</dbReference>
<feature type="active site" description="Proton acceptor" evidence="2">
    <location>
        <position position="612"/>
    </location>
</feature>
<comment type="caution">
    <text evidence="8">The sequence shown here is derived from an EMBL/GenBank/DDBJ whole genome shotgun (WGS) entry which is preliminary data.</text>
</comment>
<dbReference type="PROSITE" id="PS00623">
    <property type="entry name" value="GMC_OXRED_1"/>
    <property type="match status" value="1"/>
</dbReference>
<dbReference type="InterPro" id="IPR000172">
    <property type="entry name" value="GMC_OxRdtase_N"/>
</dbReference>
<dbReference type="InterPro" id="IPR036188">
    <property type="entry name" value="FAD/NAD-bd_sf"/>
</dbReference>
<dbReference type="Pfam" id="PF05199">
    <property type="entry name" value="GMC_oxred_C"/>
    <property type="match status" value="1"/>
</dbReference>
<evidence type="ECO:0000256" key="1">
    <source>
        <dbReference type="ARBA" id="ARBA00010790"/>
    </source>
</evidence>
<comment type="cofactor">
    <cofactor evidence="3">
        <name>FAD</name>
        <dbReference type="ChEBI" id="CHEBI:57692"/>
    </cofactor>
</comment>
<dbReference type="PROSITE" id="PS00624">
    <property type="entry name" value="GMC_OXRED_2"/>
    <property type="match status" value="1"/>
</dbReference>
<evidence type="ECO:0000256" key="4">
    <source>
        <dbReference type="RuleBase" id="RU003968"/>
    </source>
</evidence>
<keyword evidence="9" id="KW-1185">Reference proteome</keyword>
<comment type="similarity">
    <text evidence="1 4">Belongs to the GMC oxidoreductase family.</text>
</comment>
<evidence type="ECO:0000256" key="3">
    <source>
        <dbReference type="PIRSR" id="PIRSR000137-2"/>
    </source>
</evidence>
<protein>
    <submittedName>
        <fullName evidence="8">GMC oxidoreductase</fullName>
    </submittedName>
</protein>
<dbReference type="InterPro" id="IPR007867">
    <property type="entry name" value="GMC_OxRtase_C"/>
</dbReference>
<evidence type="ECO:0000313" key="9">
    <source>
        <dbReference type="Proteomes" id="UP001244011"/>
    </source>
</evidence>
<dbReference type="InterPro" id="IPR012132">
    <property type="entry name" value="GMC_OxRdtase"/>
</dbReference>
<organism evidence="8 9">
    <name type="scientific">Phialemonium atrogriseum</name>
    <dbReference type="NCBI Taxonomy" id="1093897"/>
    <lineage>
        <taxon>Eukaryota</taxon>
        <taxon>Fungi</taxon>
        <taxon>Dikarya</taxon>
        <taxon>Ascomycota</taxon>
        <taxon>Pezizomycotina</taxon>
        <taxon>Sordariomycetes</taxon>
        <taxon>Sordariomycetidae</taxon>
        <taxon>Cephalothecales</taxon>
        <taxon>Cephalothecaceae</taxon>
        <taxon>Phialemonium</taxon>
    </lineage>
</organism>
<dbReference type="EMBL" id="MU839049">
    <property type="protein sequence ID" value="KAK1761836.1"/>
    <property type="molecule type" value="Genomic_DNA"/>
</dbReference>
<dbReference type="GO" id="GO:0050660">
    <property type="term" value="F:flavin adenine dinucleotide binding"/>
    <property type="evidence" value="ECO:0007669"/>
    <property type="project" value="InterPro"/>
</dbReference>
<evidence type="ECO:0000259" key="7">
    <source>
        <dbReference type="PROSITE" id="PS00624"/>
    </source>
</evidence>